<accession>A0ABN7AHU9</accession>
<sequence length="135" mass="15236">MFVRLRLRPPKSGRPPSFPPRRSFAGSRASAPPSRSLPYSSRARGPPEVGVGELLRRALLDGARPVDREWPSRSVARPTFNTTDERIQLRRGRPAPLQFSTTGDPKSHYSQLMFSFRTAVHRTAAVKTRKSQFRP</sequence>
<organism evidence="2 3">
    <name type="scientific">Nesidiocoris tenuis</name>
    <dbReference type="NCBI Taxonomy" id="355587"/>
    <lineage>
        <taxon>Eukaryota</taxon>
        <taxon>Metazoa</taxon>
        <taxon>Ecdysozoa</taxon>
        <taxon>Arthropoda</taxon>
        <taxon>Hexapoda</taxon>
        <taxon>Insecta</taxon>
        <taxon>Pterygota</taxon>
        <taxon>Neoptera</taxon>
        <taxon>Paraneoptera</taxon>
        <taxon>Hemiptera</taxon>
        <taxon>Heteroptera</taxon>
        <taxon>Panheteroptera</taxon>
        <taxon>Cimicomorpha</taxon>
        <taxon>Miridae</taxon>
        <taxon>Dicyphina</taxon>
        <taxon>Nesidiocoris</taxon>
    </lineage>
</organism>
<protein>
    <submittedName>
        <fullName evidence="2">Uncharacterized protein</fullName>
    </submittedName>
</protein>
<feature type="compositionally biased region" description="Low complexity" evidence="1">
    <location>
        <begin position="20"/>
        <end position="44"/>
    </location>
</feature>
<feature type="compositionally biased region" description="Basic residues" evidence="1">
    <location>
        <begin position="1"/>
        <end position="11"/>
    </location>
</feature>
<evidence type="ECO:0000256" key="1">
    <source>
        <dbReference type="SAM" id="MobiDB-lite"/>
    </source>
</evidence>
<evidence type="ECO:0000313" key="2">
    <source>
        <dbReference type="EMBL" id="BES91841.1"/>
    </source>
</evidence>
<reference evidence="2 3" key="1">
    <citation type="submission" date="2023-09" db="EMBL/GenBank/DDBJ databases">
        <title>Nesidiocoris tenuis whole genome shotgun sequence.</title>
        <authorList>
            <person name="Shibata T."/>
            <person name="Shimoda M."/>
            <person name="Kobayashi T."/>
            <person name="Uehara T."/>
        </authorList>
    </citation>
    <scope>NUCLEOTIDE SEQUENCE [LARGE SCALE GENOMIC DNA]</scope>
    <source>
        <strain evidence="2 3">Japan</strain>
    </source>
</reference>
<proteinExistence type="predicted"/>
<name>A0ABN7AHU9_9HEMI</name>
<dbReference type="Proteomes" id="UP001307889">
    <property type="component" value="Chromosome 3"/>
</dbReference>
<gene>
    <name evidence="2" type="ORF">NTJ_04618</name>
</gene>
<feature type="region of interest" description="Disordered" evidence="1">
    <location>
        <begin position="1"/>
        <end position="48"/>
    </location>
</feature>
<keyword evidence="3" id="KW-1185">Reference proteome</keyword>
<evidence type="ECO:0000313" key="3">
    <source>
        <dbReference type="Proteomes" id="UP001307889"/>
    </source>
</evidence>
<dbReference type="EMBL" id="AP028911">
    <property type="protein sequence ID" value="BES91841.1"/>
    <property type="molecule type" value="Genomic_DNA"/>
</dbReference>